<proteinExistence type="inferred from homology"/>
<evidence type="ECO:0000256" key="1">
    <source>
        <dbReference type="ARBA" id="ARBA00004141"/>
    </source>
</evidence>
<evidence type="ECO:0000256" key="6">
    <source>
        <dbReference type="ARBA" id="ARBA00023054"/>
    </source>
</evidence>
<keyword evidence="13" id="KW-1185">Reference proteome</keyword>
<reference evidence="14" key="1">
    <citation type="submission" date="2025-08" db="UniProtKB">
        <authorList>
            <consortium name="RefSeq"/>
        </authorList>
    </citation>
    <scope>IDENTIFICATION</scope>
    <source>
        <strain evidence="14">Airmid</strain>
    </source>
</reference>
<evidence type="ECO:0000256" key="7">
    <source>
        <dbReference type="ARBA" id="ARBA00023065"/>
    </source>
</evidence>
<dbReference type="PANTHER" id="PTHR18966">
    <property type="entry name" value="IONOTROPIC GLUTAMATE RECEPTOR"/>
    <property type="match status" value="1"/>
</dbReference>
<dbReference type="Gene3D" id="3.40.190.10">
    <property type="entry name" value="Periplasmic binding protein-like II"/>
    <property type="match status" value="2"/>
</dbReference>
<dbReference type="SMART" id="SM00918">
    <property type="entry name" value="Lig_chan-Glu_bd"/>
    <property type="match status" value="1"/>
</dbReference>
<dbReference type="SUPFAM" id="SSF53850">
    <property type="entry name" value="Periplasmic binding protein-like II"/>
    <property type="match status" value="1"/>
</dbReference>
<dbReference type="KEGG" id="dpte:113798179"/>
<keyword evidence="8" id="KW-0472">Membrane</keyword>
<dbReference type="InParanoid" id="A0A6P6YHZ8"/>
<dbReference type="InterPro" id="IPR019594">
    <property type="entry name" value="Glu/Gly-bd"/>
</dbReference>
<evidence type="ECO:0000256" key="4">
    <source>
        <dbReference type="ARBA" id="ARBA00022692"/>
    </source>
</evidence>
<accession>A0A6P6YHZ8</accession>
<keyword evidence="11" id="KW-1071">Ligand-gated ion channel</keyword>
<dbReference type="SMART" id="SM00079">
    <property type="entry name" value="PBPe"/>
    <property type="match status" value="1"/>
</dbReference>
<keyword evidence="7" id="KW-0406">Ion transport</keyword>
<dbReference type="GeneID" id="113798179"/>
<dbReference type="FunFam" id="3.40.190.10:FF:000078">
    <property type="entry name" value="glutamate receptor ionotropic, NMDA 3B"/>
    <property type="match status" value="1"/>
</dbReference>
<keyword evidence="10" id="KW-0325">Glycoprotein</keyword>
<dbReference type="Pfam" id="PF10613">
    <property type="entry name" value="Lig_chan-Glu_bd"/>
    <property type="match status" value="1"/>
</dbReference>
<evidence type="ECO:0000256" key="12">
    <source>
        <dbReference type="ARBA" id="ARBA00023303"/>
    </source>
</evidence>
<evidence type="ECO:0000313" key="13">
    <source>
        <dbReference type="Proteomes" id="UP000515146"/>
    </source>
</evidence>
<protein>
    <submittedName>
        <fullName evidence="14">Glutamate receptor 1-like</fullName>
    </submittedName>
</protein>
<keyword evidence="9" id="KW-0675">Receptor</keyword>
<keyword evidence="6" id="KW-0175">Coiled coil</keyword>
<evidence type="ECO:0000256" key="8">
    <source>
        <dbReference type="ARBA" id="ARBA00023136"/>
    </source>
</evidence>
<dbReference type="GO" id="GO:0043226">
    <property type="term" value="C:organelle"/>
    <property type="evidence" value="ECO:0007669"/>
    <property type="project" value="UniProtKB-ARBA"/>
</dbReference>
<dbReference type="InterPro" id="IPR015683">
    <property type="entry name" value="Ionotropic_Glu_rcpt"/>
</dbReference>
<keyword evidence="5" id="KW-1133">Transmembrane helix</keyword>
<dbReference type="SMART" id="SM00062">
    <property type="entry name" value="PBPb"/>
    <property type="match status" value="1"/>
</dbReference>
<comment type="similarity">
    <text evidence="2">Belongs to the glutamate-gated ion channel (TC 1.A.10.1) family.</text>
</comment>
<dbReference type="InterPro" id="IPR001638">
    <property type="entry name" value="Solute-binding_3/MltF_N"/>
</dbReference>
<evidence type="ECO:0000256" key="2">
    <source>
        <dbReference type="ARBA" id="ARBA00008685"/>
    </source>
</evidence>
<dbReference type="GO" id="GO:0005886">
    <property type="term" value="C:plasma membrane"/>
    <property type="evidence" value="ECO:0007669"/>
    <property type="project" value="UniProtKB-ARBA"/>
</dbReference>
<sequence>MMIKLIEIFNLSYLLSSLFILAISSSSVSAKILVGVTIKSEPFINVENNKFTGFCVDLMNLIEDFTGLNYSLYLVQDGTYGFGNERTGQVSGLIGDVYYKKADFAIADMTVTEQRKQYVNFTEPFLRFSFSALARKSLVKNLQTMDDLAIKSDLAIGTFMNGKTMINMQLVRDKIRNVLWLYDQLMKNKTNLVTRLDEALYKIYHERYAFIQEEPKNLYLASKDCSLKMLQDQNLYVPGEYAIAFRHDSEYLQTFNNAIKFIKYKGYLKRLIRKHFYNPKCMNGGKSINHQQQQQHYYFVHLIISICFTLYWTTIR</sequence>
<dbReference type="RefSeq" id="XP_027204474.1">
    <property type="nucleotide sequence ID" value="XM_027348673.1"/>
</dbReference>
<evidence type="ECO:0000256" key="3">
    <source>
        <dbReference type="ARBA" id="ARBA00022448"/>
    </source>
</evidence>
<dbReference type="GO" id="GO:0015276">
    <property type="term" value="F:ligand-gated monoatomic ion channel activity"/>
    <property type="evidence" value="ECO:0007669"/>
    <property type="project" value="InterPro"/>
</dbReference>
<name>A0A6P6YHZ8_DERPT</name>
<keyword evidence="4" id="KW-0812">Transmembrane</keyword>
<evidence type="ECO:0000256" key="10">
    <source>
        <dbReference type="ARBA" id="ARBA00023180"/>
    </source>
</evidence>
<dbReference type="Proteomes" id="UP000515146">
    <property type="component" value="Unplaced"/>
</dbReference>
<evidence type="ECO:0000256" key="5">
    <source>
        <dbReference type="ARBA" id="ARBA00022989"/>
    </source>
</evidence>
<keyword evidence="12" id="KW-0407">Ion channel</keyword>
<dbReference type="OrthoDB" id="5984008at2759"/>
<dbReference type="InterPro" id="IPR001320">
    <property type="entry name" value="Iontro_rcpt_C"/>
</dbReference>
<dbReference type="AlphaFoldDB" id="A0A6P6YHZ8"/>
<gene>
    <name evidence="14" type="primary">LOC113798179</name>
</gene>
<evidence type="ECO:0000256" key="9">
    <source>
        <dbReference type="ARBA" id="ARBA00023170"/>
    </source>
</evidence>
<comment type="subcellular location">
    <subcellularLocation>
        <location evidence="1">Membrane</location>
        <topology evidence="1">Multi-pass membrane protein</topology>
    </subcellularLocation>
</comment>
<evidence type="ECO:0000313" key="14">
    <source>
        <dbReference type="RefSeq" id="XP_027204474.1"/>
    </source>
</evidence>
<dbReference type="OMA" id="YHERYAF"/>
<evidence type="ECO:0000256" key="11">
    <source>
        <dbReference type="ARBA" id="ARBA00023286"/>
    </source>
</evidence>
<organism evidence="13 14">
    <name type="scientific">Dermatophagoides pteronyssinus</name>
    <name type="common">European house dust mite</name>
    <dbReference type="NCBI Taxonomy" id="6956"/>
    <lineage>
        <taxon>Eukaryota</taxon>
        <taxon>Metazoa</taxon>
        <taxon>Ecdysozoa</taxon>
        <taxon>Arthropoda</taxon>
        <taxon>Chelicerata</taxon>
        <taxon>Arachnida</taxon>
        <taxon>Acari</taxon>
        <taxon>Acariformes</taxon>
        <taxon>Sarcoptiformes</taxon>
        <taxon>Astigmata</taxon>
        <taxon>Psoroptidia</taxon>
        <taxon>Analgoidea</taxon>
        <taxon>Pyroglyphidae</taxon>
        <taxon>Dermatophagoidinae</taxon>
        <taxon>Dermatophagoides</taxon>
    </lineage>
</organism>
<keyword evidence="3" id="KW-0813">Transport</keyword>